<dbReference type="GO" id="GO:0071949">
    <property type="term" value="F:FAD binding"/>
    <property type="evidence" value="ECO:0007669"/>
    <property type="project" value="InterPro"/>
</dbReference>
<dbReference type="SUPFAM" id="SSF54373">
    <property type="entry name" value="FAD-linked reductases, C-terminal domain"/>
    <property type="match status" value="1"/>
</dbReference>
<dbReference type="EMBL" id="NKUJ01000467">
    <property type="protein sequence ID" value="RMJ04802.1"/>
    <property type="molecule type" value="Genomic_DNA"/>
</dbReference>
<dbReference type="PRINTS" id="PR00420">
    <property type="entry name" value="RNGMNOXGNASE"/>
</dbReference>
<evidence type="ECO:0000256" key="5">
    <source>
        <dbReference type="ARBA" id="ARBA00023033"/>
    </source>
</evidence>
<accession>A0A3M2RHR5</accession>
<dbReference type="PANTHER" id="PTHR13789">
    <property type="entry name" value="MONOOXYGENASE"/>
    <property type="match status" value="1"/>
</dbReference>
<evidence type="ECO:0000256" key="1">
    <source>
        <dbReference type="ARBA" id="ARBA00007992"/>
    </source>
</evidence>
<dbReference type="InterPro" id="IPR002938">
    <property type="entry name" value="FAD-bd"/>
</dbReference>
<evidence type="ECO:0000313" key="7">
    <source>
        <dbReference type="EMBL" id="RMJ04802.1"/>
    </source>
</evidence>
<dbReference type="SUPFAM" id="SSF51905">
    <property type="entry name" value="FAD/NAD(P)-binding domain"/>
    <property type="match status" value="1"/>
</dbReference>
<gene>
    <name evidence="7" type="ORF">CDV36_014526</name>
</gene>
<dbReference type="PANTHER" id="PTHR13789:SF236">
    <property type="entry name" value="MONOOXYGENASE, PUTATIVE (AFU_ORTHOLOGUE AFUA_6G12060)-RELATED"/>
    <property type="match status" value="1"/>
</dbReference>
<dbReference type="InterPro" id="IPR050493">
    <property type="entry name" value="FAD-dep_Monooxygenase_BioMet"/>
</dbReference>
<dbReference type="GO" id="GO:0004497">
    <property type="term" value="F:monooxygenase activity"/>
    <property type="evidence" value="ECO:0007669"/>
    <property type="project" value="UniProtKB-KW"/>
</dbReference>
<keyword evidence="3" id="KW-0274">FAD</keyword>
<reference evidence="7 8" key="1">
    <citation type="submission" date="2017-06" db="EMBL/GenBank/DDBJ databases">
        <title>Comparative genomic analysis of Ambrosia Fusariam Clade fungi.</title>
        <authorList>
            <person name="Stajich J.E."/>
            <person name="Carrillo J."/>
            <person name="Kijimoto T."/>
            <person name="Eskalen A."/>
            <person name="O'Donnell K."/>
            <person name="Kasson M."/>
        </authorList>
    </citation>
    <scope>NUCLEOTIDE SEQUENCE [LARGE SCALE GENOMIC DNA]</scope>
    <source>
        <strain evidence="7">UCR3666</strain>
    </source>
</reference>
<dbReference type="AlphaFoldDB" id="A0A3M2RHR5"/>
<dbReference type="Gene3D" id="3.50.50.60">
    <property type="entry name" value="FAD/NAD(P)-binding domain"/>
    <property type="match status" value="1"/>
</dbReference>
<dbReference type="STRING" id="2010991.A0A3M2RHR5"/>
<dbReference type="Pfam" id="PF01494">
    <property type="entry name" value="FAD_binding_3"/>
    <property type="match status" value="1"/>
</dbReference>
<evidence type="ECO:0000256" key="3">
    <source>
        <dbReference type="ARBA" id="ARBA00022827"/>
    </source>
</evidence>
<proteinExistence type="inferred from homology"/>
<evidence type="ECO:0000313" key="8">
    <source>
        <dbReference type="Proteomes" id="UP000277212"/>
    </source>
</evidence>
<keyword evidence="4" id="KW-0560">Oxidoreductase</keyword>
<comment type="caution">
    <text evidence="7">The sequence shown here is derived from an EMBL/GenBank/DDBJ whole genome shotgun (WGS) entry which is preliminary data.</text>
</comment>
<feature type="domain" description="FAD-binding" evidence="6">
    <location>
        <begin position="7"/>
        <end position="352"/>
    </location>
</feature>
<keyword evidence="2" id="KW-0285">Flavoprotein</keyword>
<organism evidence="7 8">
    <name type="scientific">Fusarium kuroshium</name>
    <dbReference type="NCBI Taxonomy" id="2010991"/>
    <lineage>
        <taxon>Eukaryota</taxon>
        <taxon>Fungi</taxon>
        <taxon>Dikarya</taxon>
        <taxon>Ascomycota</taxon>
        <taxon>Pezizomycotina</taxon>
        <taxon>Sordariomycetes</taxon>
        <taxon>Hypocreomycetidae</taxon>
        <taxon>Hypocreales</taxon>
        <taxon>Nectriaceae</taxon>
        <taxon>Fusarium</taxon>
        <taxon>Fusarium solani species complex</taxon>
    </lineage>
</organism>
<protein>
    <recommendedName>
        <fullName evidence="6">FAD-binding domain-containing protein</fullName>
    </recommendedName>
</protein>
<sequence length="454" mass="50329">MSLQHLSVIIVGAGFGGLAAAIELRQRGAKVVVFEASENFEKQGDVISIGANGTRIIRKWKDFWENFLSVSSQFEAAEIYDKTGKLLLTQHTQTEFDGNPAVFTARGKLHKMMFDYAKSLGANIQLGAKITKYWEDDTGAGIFVAGTRVCADLVLAADGVRTQARTAISGQEQKATKSGVAIYRAWFPLDTLKGHPLTEPIANAKSSSFKVWIGDGTHCIITTNIKLRHVACFVTHTDKADIAESWNLEGDKEGMLECVEGWDETFRQVVSAIPDGNLIDYKILWRDPVRQWVSGNGHIALLGDAAHTHLATAATGGAQAMEDAVTIATLLELLGKEQIPLALKAYNALRYQRTSLTQRLGWETRHRWHFTDWEAVAKNPELLKLPQPTWLQCHDAEAYARENADAVVSHLKNGTPFTSTNVPQGHVHQDWTIDDMVRMEKEKVRNGSFYKATQ</sequence>
<evidence type="ECO:0000259" key="6">
    <source>
        <dbReference type="Pfam" id="PF01494"/>
    </source>
</evidence>
<dbReference type="InterPro" id="IPR036188">
    <property type="entry name" value="FAD/NAD-bd_sf"/>
</dbReference>
<evidence type="ECO:0000256" key="2">
    <source>
        <dbReference type="ARBA" id="ARBA00022630"/>
    </source>
</evidence>
<evidence type="ECO:0000256" key="4">
    <source>
        <dbReference type="ARBA" id="ARBA00023002"/>
    </source>
</evidence>
<keyword evidence="8" id="KW-1185">Reference proteome</keyword>
<comment type="similarity">
    <text evidence="1">Belongs to the paxM FAD-dependent monooxygenase family.</text>
</comment>
<name>A0A3M2RHR5_9HYPO</name>
<keyword evidence="5" id="KW-0503">Monooxygenase</keyword>
<dbReference type="Proteomes" id="UP000277212">
    <property type="component" value="Unassembled WGS sequence"/>
</dbReference>
<dbReference type="OrthoDB" id="16820at2759"/>